<evidence type="ECO:0000313" key="1">
    <source>
        <dbReference type="EMBL" id="PAV30218.1"/>
    </source>
</evidence>
<dbReference type="Pfam" id="PF24692">
    <property type="entry name" value="DUF7659"/>
    <property type="match status" value="1"/>
</dbReference>
<dbReference type="Proteomes" id="UP000218887">
    <property type="component" value="Unassembled WGS sequence"/>
</dbReference>
<organism evidence="1 2">
    <name type="scientific">Virgibacillus profundi</name>
    <dbReference type="NCBI Taxonomy" id="2024555"/>
    <lineage>
        <taxon>Bacteria</taxon>
        <taxon>Bacillati</taxon>
        <taxon>Bacillota</taxon>
        <taxon>Bacilli</taxon>
        <taxon>Bacillales</taxon>
        <taxon>Bacillaceae</taxon>
        <taxon>Virgibacillus</taxon>
    </lineage>
</organism>
<sequence length="143" mass="16555">MNLYSQLKQAHEKEVNSFPMKFAFSDDQFNQSMQELGLTKDDTDKVISIGAGGFIRKIDIEAYRELFARMEREHDQAIENDTTGTGFIKDMFKYELGNHEYGYTYEINDTLRALSLTYEEVKQSDKLQQGLKLATEECLQSVE</sequence>
<evidence type="ECO:0000313" key="2">
    <source>
        <dbReference type="Proteomes" id="UP000218887"/>
    </source>
</evidence>
<gene>
    <name evidence="1" type="ORF">CIL05_07055</name>
</gene>
<protein>
    <submittedName>
        <fullName evidence="1">Uncharacterized protein</fullName>
    </submittedName>
</protein>
<accession>A0A2A2IFS1</accession>
<name>A0A2A2IFS1_9BACI</name>
<dbReference type="RefSeq" id="WP_095654820.1">
    <property type="nucleotide sequence ID" value="NZ_NPOA01000004.1"/>
</dbReference>
<reference evidence="1 2" key="1">
    <citation type="submission" date="2017-08" db="EMBL/GenBank/DDBJ databases">
        <title>Virgibacillus indicus sp. nov. and Virgibacillus profoundi sp. nov, two moderately halophilic bacteria isolated from marine sediment by using the Microfluidic Streak Plate.</title>
        <authorList>
            <person name="Xu B."/>
            <person name="Hu B."/>
            <person name="Wang J."/>
            <person name="Zhu Y."/>
            <person name="Huang L."/>
            <person name="Du W."/>
            <person name="Huang Y."/>
        </authorList>
    </citation>
    <scope>NUCLEOTIDE SEQUENCE [LARGE SCALE GENOMIC DNA]</scope>
    <source>
        <strain evidence="1 2">IO3-P3-H5</strain>
    </source>
</reference>
<dbReference type="AlphaFoldDB" id="A0A2A2IFS1"/>
<proteinExistence type="predicted"/>
<dbReference type="EMBL" id="NPOA01000004">
    <property type="protein sequence ID" value="PAV30218.1"/>
    <property type="molecule type" value="Genomic_DNA"/>
</dbReference>
<keyword evidence="2" id="KW-1185">Reference proteome</keyword>
<comment type="caution">
    <text evidence="1">The sequence shown here is derived from an EMBL/GenBank/DDBJ whole genome shotgun (WGS) entry which is preliminary data.</text>
</comment>
<dbReference type="InterPro" id="IPR056076">
    <property type="entry name" value="DUF7659"/>
</dbReference>
<dbReference type="OrthoDB" id="2054466at2"/>